<evidence type="ECO:0000313" key="3">
    <source>
        <dbReference type="EMBL" id="TQM09979.1"/>
    </source>
</evidence>
<protein>
    <submittedName>
        <fullName evidence="3">Cu-Zn family superoxide dismutase</fullName>
    </submittedName>
</protein>
<feature type="region of interest" description="Disordered" evidence="2">
    <location>
        <begin position="47"/>
        <end position="70"/>
    </location>
</feature>
<dbReference type="Gene3D" id="2.60.40.200">
    <property type="entry name" value="Superoxide dismutase, copper/zinc binding domain"/>
    <property type="match status" value="1"/>
</dbReference>
<evidence type="ECO:0000256" key="1">
    <source>
        <dbReference type="ARBA" id="ARBA00010457"/>
    </source>
</evidence>
<sequence>MIPPTAGNATDMIRTTRPRGRSARLPILLAGTVLAAVACGGPEPAPPAVPEAPLAPPAPIAPPTPQTPLADVEAEGTLAPPDQAQDAFTYDPAQAPVGAELAVEAGASDGATRVRLEVEGLLPDRGYAAHAHARPCGPTGDAAGPHFQNEVDPAATPEQPSTDPAYANPQNEIWLDLRTDAEGDGEASTEVPFVFSDRAPASVVIHEAETTATAAGEAGSAGGRLACLNVPFDQVASG</sequence>
<keyword evidence="4" id="KW-1185">Reference proteome</keyword>
<gene>
    <name evidence="3" type="ORF">FB558_5758</name>
</gene>
<dbReference type="SUPFAM" id="SSF49329">
    <property type="entry name" value="Cu,Zn superoxide dismutase-like"/>
    <property type="match status" value="1"/>
</dbReference>
<dbReference type="Proteomes" id="UP000315677">
    <property type="component" value="Unassembled WGS sequence"/>
</dbReference>
<dbReference type="InterPro" id="IPR036423">
    <property type="entry name" value="SOD-like_Cu/Zn_dom_sf"/>
</dbReference>
<name>A0A543DKY6_9PSEU</name>
<evidence type="ECO:0000256" key="2">
    <source>
        <dbReference type="SAM" id="MobiDB-lite"/>
    </source>
</evidence>
<dbReference type="GO" id="GO:0046872">
    <property type="term" value="F:metal ion binding"/>
    <property type="evidence" value="ECO:0007669"/>
    <property type="project" value="InterPro"/>
</dbReference>
<dbReference type="GO" id="GO:0006801">
    <property type="term" value="P:superoxide metabolic process"/>
    <property type="evidence" value="ECO:0007669"/>
    <property type="project" value="InterPro"/>
</dbReference>
<dbReference type="AlphaFoldDB" id="A0A543DKY6"/>
<organism evidence="3 4">
    <name type="scientific">Pseudonocardia kunmingensis</name>
    <dbReference type="NCBI Taxonomy" id="630975"/>
    <lineage>
        <taxon>Bacteria</taxon>
        <taxon>Bacillati</taxon>
        <taxon>Actinomycetota</taxon>
        <taxon>Actinomycetes</taxon>
        <taxon>Pseudonocardiales</taxon>
        <taxon>Pseudonocardiaceae</taxon>
        <taxon>Pseudonocardia</taxon>
    </lineage>
</organism>
<comment type="similarity">
    <text evidence="1">Belongs to the Cu-Zn superoxide dismutase family.</text>
</comment>
<feature type="compositionally biased region" description="Pro residues" evidence="2">
    <location>
        <begin position="47"/>
        <end position="66"/>
    </location>
</feature>
<proteinExistence type="inferred from homology"/>
<reference evidence="3 4" key="1">
    <citation type="submission" date="2019-06" db="EMBL/GenBank/DDBJ databases">
        <title>Sequencing the genomes of 1000 actinobacteria strains.</title>
        <authorList>
            <person name="Klenk H.-P."/>
        </authorList>
    </citation>
    <scope>NUCLEOTIDE SEQUENCE [LARGE SCALE GENOMIC DNA]</scope>
    <source>
        <strain evidence="3 4">DSM 45301</strain>
    </source>
</reference>
<comment type="caution">
    <text evidence="3">The sequence shown here is derived from an EMBL/GenBank/DDBJ whole genome shotgun (WGS) entry which is preliminary data.</text>
</comment>
<evidence type="ECO:0000313" key="4">
    <source>
        <dbReference type="Proteomes" id="UP000315677"/>
    </source>
</evidence>
<accession>A0A543DKY6</accession>
<dbReference type="EMBL" id="VFPA01000003">
    <property type="protein sequence ID" value="TQM09979.1"/>
    <property type="molecule type" value="Genomic_DNA"/>
</dbReference>